<reference evidence="1" key="2">
    <citation type="journal article" date="2022" name="Res Sq">
        <title>Comparative Genomics Reveals Insights into the Divergent Evolution of Astigmatic Mites and Household Pest Adaptations.</title>
        <authorList>
            <person name="Xiong Q."/>
            <person name="Wan A.T.-Y."/>
            <person name="Liu X.-Y."/>
            <person name="Fung C.S.-H."/>
            <person name="Xiao X."/>
            <person name="Malainual N."/>
            <person name="Hou J."/>
            <person name="Wang L."/>
            <person name="Wang M."/>
            <person name="Yang K."/>
            <person name="Cui Y."/>
            <person name="Leung E."/>
            <person name="Nong W."/>
            <person name="Shin S.-K."/>
            <person name="Au S."/>
            <person name="Jeong K.Y."/>
            <person name="Chew F.T."/>
            <person name="Hui J."/>
            <person name="Leung T.F."/>
            <person name="Tungtrongchitr A."/>
            <person name="Zhong N."/>
            <person name="Liu Z."/>
            <person name="Tsui S."/>
        </authorList>
    </citation>
    <scope>NUCLEOTIDE SEQUENCE</scope>
    <source>
        <strain evidence="1">Derf</strain>
        <tissue evidence="1">Whole organism</tissue>
    </source>
</reference>
<protein>
    <submittedName>
        <fullName evidence="1">Uncharacterized protein</fullName>
    </submittedName>
</protein>
<gene>
    <name evidence="1" type="ORF">DERF_013423</name>
</gene>
<dbReference type="GO" id="GO:0005615">
    <property type="term" value="C:extracellular space"/>
    <property type="evidence" value="ECO:0007669"/>
    <property type="project" value="TreeGrafter"/>
</dbReference>
<comment type="caution">
    <text evidence="1">The sequence shown here is derived from an EMBL/GenBank/DDBJ whole genome shotgun (WGS) entry which is preliminary data.</text>
</comment>
<proteinExistence type="predicted"/>
<accession>A0A922KV69</accession>
<organism evidence="1 2">
    <name type="scientific">Dermatophagoides farinae</name>
    <name type="common">American house dust mite</name>
    <dbReference type="NCBI Taxonomy" id="6954"/>
    <lineage>
        <taxon>Eukaryota</taxon>
        <taxon>Metazoa</taxon>
        <taxon>Ecdysozoa</taxon>
        <taxon>Arthropoda</taxon>
        <taxon>Chelicerata</taxon>
        <taxon>Arachnida</taxon>
        <taxon>Acari</taxon>
        <taxon>Acariformes</taxon>
        <taxon>Sarcoptiformes</taxon>
        <taxon>Astigmata</taxon>
        <taxon>Psoroptidia</taxon>
        <taxon>Analgoidea</taxon>
        <taxon>Pyroglyphidae</taxon>
        <taxon>Dermatophagoidinae</taxon>
        <taxon>Dermatophagoides</taxon>
    </lineage>
</organism>
<dbReference type="GO" id="GO:0051460">
    <property type="term" value="P:negative regulation of corticotropin secretion"/>
    <property type="evidence" value="ECO:0007669"/>
    <property type="project" value="TreeGrafter"/>
</dbReference>
<keyword evidence="2" id="KW-1185">Reference proteome</keyword>
<dbReference type="InterPro" id="IPR008435">
    <property type="entry name" value="CRF-bd"/>
</dbReference>
<dbReference type="PANTHER" id="PTHR10278">
    <property type="entry name" value="CORTICOTROPIN-RELEASING FACTOR-BINDING PROTEIN"/>
    <property type="match status" value="1"/>
</dbReference>
<dbReference type="PANTHER" id="PTHR10278:SF0">
    <property type="entry name" value="CORTICOTROPIN-RELEASING FACTOR-BINDING PROTEIN"/>
    <property type="match status" value="1"/>
</dbReference>
<dbReference type="GO" id="GO:0051424">
    <property type="term" value="F:corticotropin-releasing hormone binding"/>
    <property type="evidence" value="ECO:0007669"/>
    <property type="project" value="InterPro"/>
</dbReference>
<dbReference type="EMBL" id="ASGP02000007">
    <property type="protein sequence ID" value="KAH9497431.1"/>
    <property type="molecule type" value="Genomic_DNA"/>
</dbReference>
<dbReference type="Proteomes" id="UP000790347">
    <property type="component" value="Unassembled WGS sequence"/>
</dbReference>
<evidence type="ECO:0000313" key="2">
    <source>
        <dbReference type="Proteomes" id="UP000790347"/>
    </source>
</evidence>
<evidence type="ECO:0000313" key="1">
    <source>
        <dbReference type="EMBL" id="KAH9497431.1"/>
    </source>
</evidence>
<dbReference type="AlphaFoldDB" id="A0A922KV69"/>
<name>A0A922KV69_DERFA</name>
<reference evidence="1" key="1">
    <citation type="submission" date="2013-05" db="EMBL/GenBank/DDBJ databases">
        <authorList>
            <person name="Yim A.K.Y."/>
            <person name="Chan T.F."/>
            <person name="Ji K.M."/>
            <person name="Liu X.Y."/>
            <person name="Zhou J.W."/>
            <person name="Li R.Q."/>
            <person name="Yang K.Y."/>
            <person name="Li J."/>
            <person name="Li M."/>
            <person name="Law P.T.W."/>
            <person name="Wu Y.L."/>
            <person name="Cai Z.L."/>
            <person name="Qin H."/>
            <person name="Bao Y."/>
            <person name="Leung R.K.K."/>
            <person name="Ng P.K.S."/>
            <person name="Zou J."/>
            <person name="Zhong X.J."/>
            <person name="Ran P.X."/>
            <person name="Zhong N.S."/>
            <person name="Liu Z.G."/>
            <person name="Tsui S.K.W."/>
        </authorList>
    </citation>
    <scope>NUCLEOTIDE SEQUENCE</scope>
    <source>
        <strain evidence="1">Derf</strain>
        <tissue evidence="1">Whole organism</tissue>
    </source>
</reference>
<dbReference type="GO" id="GO:0009755">
    <property type="term" value="P:hormone-mediated signaling pathway"/>
    <property type="evidence" value="ECO:0007669"/>
    <property type="project" value="TreeGrafter"/>
</dbReference>
<sequence>MIIFSIPNSNCDFWEFLDYIPTQPKRLDQMMITQNSEYPVPSYILPSKKIHFITEPGYYSLQMNEKMLNVIGTIKIYSHDPTKLAVFYIERMNVLCQTKNPHTFVRWFDGWNTEENVVIPYVIDHPGGYIKRFSDNFCEMGRVFRTSLKRYTATQNFAQVDYRFETLHHYIFSFFVYFKDNPQPCHALIMDTFDVKRKCPYFYSYTLQNYGNKPMNCSLFLMKQETQRYEGSFHIRFFQVGDPSISNVIQNGDKDPLTCASFADHLYINGNSGAGPHKTKELDFCNQHKPEVNKGGFPIVCPNVTIRLISSGQFQNKIVISYLPPTTDEICRWNEEKRSNTARTYHTLQSEIFLMIKQTSSSSSSSLYEYYIDNESMSKTQGRIYIVSPNMDESIIFQLRARNTPCIQNENYYIHFVDGWELPNGRSFPPPQQSIVNDDDIEPWEMPVCQGNHTYAEELSRVYVGKQNFAMISYRIPIMNTGFTFRIWTKKIDKPCNMMKFESEDIHDRQPFIREPMLLKNYNKKKICSLFIIQQRVHKYTPFVRIVEFNVGDPQKYGHGKIDDTKSCKKEGREDYVEVIGDSYGGNNNDIVADDSHSKVRLDFCNNHHVSLNKLNGFDIPINRRIITIRLVSSGRYYDWVKLQYLPPKLGYICDLEFMFGTEIESEMKPKIFSNENFHIN</sequence>